<organism evidence="6 7">
    <name type="scientific">Amycolatopsis acidiphila</name>
    <dbReference type="NCBI Taxonomy" id="715473"/>
    <lineage>
        <taxon>Bacteria</taxon>
        <taxon>Bacillati</taxon>
        <taxon>Actinomycetota</taxon>
        <taxon>Actinomycetes</taxon>
        <taxon>Pseudonocardiales</taxon>
        <taxon>Pseudonocardiaceae</taxon>
        <taxon>Amycolatopsis</taxon>
    </lineage>
</organism>
<keyword evidence="4 5" id="KW-0472">Membrane</keyword>
<dbReference type="EMBL" id="VJZA01000089">
    <property type="protein sequence ID" value="TVT17036.1"/>
    <property type="molecule type" value="Genomic_DNA"/>
</dbReference>
<name>A0A557ZYE6_9PSEU</name>
<keyword evidence="3 5" id="KW-1133">Transmembrane helix</keyword>
<evidence type="ECO:0000313" key="6">
    <source>
        <dbReference type="EMBL" id="TVT17036.1"/>
    </source>
</evidence>
<keyword evidence="7" id="KW-1185">Reference proteome</keyword>
<evidence type="ECO:0000313" key="7">
    <source>
        <dbReference type="Proteomes" id="UP000318578"/>
    </source>
</evidence>
<dbReference type="Proteomes" id="UP000318578">
    <property type="component" value="Unassembled WGS sequence"/>
</dbReference>
<evidence type="ECO:0000256" key="2">
    <source>
        <dbReference type="ARBA" id="ARBA00022692"/>
    </source>
</evidence>
<dbReference type="InterPro" id="IPR032808">
    <property type="entry name" value="DoxX"/>
</dbReference>
<dbReference type="AlphaFoldDB" id="A0A557ZYE6"/>
<dbReference type="GO" id="GO:0016020">
    <property type="term" value="C:membrane"/>
    <property type="evidence" value="ECO:0007669"/>
    <property type="project" value="UniProtKB-SubCell"/>
</dbReference>
<keyword evidence="2 5" id="KW-0812">Transmembrane</keyword>
<comment type="subcellular location">
    <subcellularLocation>
        <location evidence="1">Membrane</location>
        <topology evidence="1">Multi-pass membrane protein</topology>
    </subcellularLocation>
</comment>
<sequence>MEIGYVVVAAVLAVALVGSAFGKLTRSRQVVDSLTGVGVPLKLFPALAACEIAGAAGLVVGIWWPPLGIAGAIGVVLYFVLAVGQHLRKKDFKGMPPAGTLLVLAVVALVLRLVSL</sequence>
<gene>
    <name evidence="6" type="ORF">FNH06_33095</name>
</gene>
<dbReference type="OrthoDB" id="2629817at2"/>
<evidence type="ECO:0000256" key="5">
    <source>
        <dbReference type="SAM" id="Phobius"/>
    </source>
</evidence>
<comment type="caution">
    <text evidence="6">The sequence shown here is derived from an EMBL/GenBank/DDBJ whole genome shotgun (WGS) entry which is preliminary data.</text>
</comment>
<evidence type="ECO:0000256" key="1">
    <source>
        <dbReference type="ARBA" id="ARBA00004141"/>
    </source>
</evidence>
<protein>
    <submittedName>
        <fullName evidence="6">DoxX family protein</fullName>
    </submittedName>
</protein>
<dbReference type="Pfam" id="PF13564">
    <property type="entry name" value="DoxX_2"/>
    <property type="match status" value="1"/>
</dbReference>
<feature type="transmembrane region" description="Helical" evidence="5">
    <location>
        <begin position="95"/>
        <end position="114"/>
    </location>
</feature>
<feature type="transmembrane region" description="Helical" evidence="5">
    <location>
        <begin position="62"/>
        <end position="83"/>
    </location>
</feature>
<proteinExistence type="predicted"/>
<evidence type="ECO:0000256" key="3">
    <source>
        <dbReference type="ARBA" id="ARBA00022989"/>
    </source>
</evidence>
<accession>A0A557ZYE6</accession>
<reference evidence="6 7" key="1">
    <citation type="submission" date="2019-07" db="EMBL/GenBank/DDBJ databases">
        <title>New species of Amycolatopsis and Streptomyces.</title>
        <authorList>
            <person name="Duangmal K."/>
            <person name="Teo W.F.A."/>
            <person name="Lipun K."/>
        </authorList>
    </citation>
    <scope>NUCLEOTIDE SEQUENCE [LARGE SCALE GENOMIC DNA]</scope>
    <source>
        <strain evidence="6 7">JCM 30562</strain>
    </source>
</reference>
<evidence type="ECO:0000256" key="4">
    <source>
        <dbReference type="ARBA" id="ARBA00023136"/>
    </source>
</evidence>